<dbReference type="AlphaFoldDB" id="A0AAD0F110"/>
<dbReference type="EMBL" id="CP024700">
    <property type="protein sequence ID" value="ATV61089.1"/>
    <property type="molecule type" value="Genomic_DNA"/>
</dbReference>
<dbReference type="Proteomes" id="UP000228552">
    <property type="component" value="Chromosome"/>
</dbReference>
<accession>A0AAD0F110</accession>
<evidence type="ECO:0008006" key="3">
    <source>
        <dbReference type="Google" id="ProtNLM"/>
    </source>
</evidence>
<evidence type="ECO:0000313" key="1">
    <source>
        <dbReference type="EMBL" id="ATV61089.1"/>
    </source>
</evidence>
<evidence type="ECO:0000313" key="2">
    <source>
        <dbReference type="Proteomes" id="UP000228552"/>
    </source>
</evidence>
<protein>
    <recommendedName>
        <fullName evidence="3">TIR domain-containing protein</fullName>
    </recommendedName>
</protein>
<proteinExistence type="predicted"/>
<dbReference type="SUPFAM" id="SSF52200">
    <property type="entry name" value="Toll/Interleukin receptor TIR domain"/>
    <property type="match status" value="1"/>
</dbReference>
<dbReference type="InterPro" id="IPR035897">
    <property type="entry name" value="Toll_tir_struct_dom_sf"/>
</dbReference>
<sequence>MYAKFKISADLDLFREVEKKEKYLESSKEFYERNKVEIRKGLENYLSPDGRMNMKELEDDWFPNIKADIFLSHSHQDEEKAKLLAFFLKEKFGLTTFVDSMVWKNVIDLLKKIDEKYNKIEGTSSYSYKGSTWAAANVYLILMIALVKMIDKCECAIFMDTPNSLEISNSSEEEFTGSPWIYSEIEILNRIQQKKSTREKEIGMENIFDESFNPRYNIQLKDFKEIDNEIFSKWLSTSEEKNSVLNPKKSLDILYEIMENKKLY</sequence>
<gene>
    <name evidence="1" type="ORF">CTM74_04140</name>
</gene>
<reference evidence="1 2" key="1">
    <citation type="submission" date="2017-11" db="EMBL/GenBank/DDBJ databases">
        <title>Genome sequencing of Fusobacterium periodonticum KCOM 1263.</title>
        <authorList>
            <person name="Kook J.-K."/>
            <person name="Park S.-N."/>
            <person name="Lim Y.K."/>
        </authorList>
    </citation>
    <scope>NUCLEOTIDE SEQUENCE [LARGE SCALE GENOMIC DNA]</scope>
    <source>
        <strain evidence="1 2">KCOM 1263</strain>
    </source>
</reference>
<dbReference type="RefSeq" id="WP_099986934.1">
    <property type="nucleotide sequence ID" value="NZ_CP024700.1"/>
</dbReference>
<organism evidence="1 2">
    <name type="scientific">Fusobacterium pseudoperiodonticum</name>
    <dbReference type="NCBI Taxonomy" id="2663009"/>
    <lineage>
        <taxon>Bacteria</taxon>
        <taxon>Fusobacteriati</taxon>
        <taxon>Fusobacteriota</taxon>
        <taxon>Fusobacteriia</taxon>
        <taxon>Fusobacteriales</taxon>
        <taxon>Fusobacteriaceae</taxon>
        <taxon>Fusobacterium</taxon>
    </lineage>
</organism>
<name>A0AAD0F110_9FUSO</name>
<keyword evidence="2" id="KW-1185">Reference proteome</keyword>